<evidence type="ECO:0000256" key="3">
    <source>
        <dbReference type="RuleBase" id="RU004019"/>
    </source>
</evidence>
<gene>
    <name evidence="7" type="primary">LOC101853481</name>
</gene>
<dbReference type="InterPro" id="IPR046328">
    <property type="entry name" value="ETS_fam"/>
</dbReference>
<feature type="region of interest" description="Disordered" evidence="4">
    <location>
        <begin position="356"/>
        <end position="400"/>
    </location>
</feature>
<feature type="compositionally biased region" description="Low complexity" evidence="4">
    <location>
        <begin position="272"/>
        <end position="281"/>
    </location>
</feature>
<feature type="compositionally biased region" description="Low complexity" evidence="4">
    <location>
        <begin position="216"/>
        <end position="232"/>
    </location>
</feature>
<reference evidence="7" key="1">
    <citation type="submission" date="2025-08" db="UniProtKB">
        <authorList>
            <consortium name="RefSeq"/>
        </authorList>
    </citation>
    <scope>IDENTIFICATION</scope>
</reference>
<sequence length="1115" mass="117804">MSSSRRSSLSVDVPHRSPSPGPTSPGRCVAPISSSSSPSTPSHSPGPSPFLLKPSAAQLLDIPNRSARPTNFPCASMSAVELPPDMYNSSLVAKSMTAAPPASTTVPLVPVAAASVFPRHPSALEQLQCLSAPAYIAHVPHESAAHAPAPSAGCCSPCRPSKDPGKLIPSPTCQGVVSVREELLLRPNDQLWALSGTRRRVLSSSSISSHEDATDLNSPNNNISSNNINNLNTSDDGDKDSIVLDLSIKRKCSSNPFATTSSDTDIAPPPSSASSPSSSSSRRGVRQLENIEVGCSSPPSHPSSLCDNPDTKKQSAMPSPLSSLFSNTYHPDHHRLHHHHYQHHLPRPHHSVGFWLDSSPRQSAGGRVGELSTAQQPVPSSSSSSTSSSSSSSTSSSSCVRPFGRSILERQLLLNSGGTVKCKTSHTPRLPVIGGFPNPTTTAMATTSSTNISGFTTIPGLRVNDRHIRGAVSAISTPSHDPALENREGVCVKLEPSVSPTATDCSHQIPGVYLSEATLKKEPFLETERRDQSTFLSDEKTFFRHQRANSGNEKTNVALDKKNASVDRGNFLLEPPQLVPMQGLPLPCPGLVSGCHQGSGDEVMAPRSGSNGNRLVGHHHEAVHEMTSRLYRREAEEKNNAWLLSHQETTTDAKALLSPSSSSSSFLLTVAPPPPSVRVGNGCGFSSSVVVCGPPSTSSLVSPLGDSAVSMSSGSGGLCCSLVDGGGGGGLGGGGGGSSVAGDSTSGSGGGCGGGADGGFSGSVSEPVGAGVVGGAMRQNNKGTFKKDLMKRYLDACEQQQDGRGREMAVEALLSMDSPSTGAEGKTFLQGILHEQQQQQQQHTTATASSSSSPPSSSHHHPHHASLPPSPDSGLDSELDSSSTDDVKHRHAGNGSKAPPGSFVAPFCQPPPAHQPLPAHFNTATHVAMRPDHFDSSPSLQPLTAVQANIEPYHKSSSLKHNSNSAASTKLSSTPPFPQPSPAASEEKPKAKKGRKPKYAESDCQYATPAKRKREGNAQYLWEFLLQLLQNQDTCPHYIKWTNREKGIFKLVDSKAVSRLWGQHKNKPDMNYETMGRALRYYYARGILNKVDGQRLVYQFAEVPKNIVEIDCSNV</sequence>
<dbReference type="PROSITE" id="PS00345">
    <property type="entry name" value="ETS_DOMAIN_1"/>
    <property type="match status" value="1"/>
</dbReference>
<accession>A0ABM0JZY3</accession>
<dbReference type="InterPro" id="IPR019776">
    <property type="entry name" value="Flagellar_basal_body_rod_CS"/>
</dbReference>
<comment type="similarity">
    <text evidence="1 3">Belongs to the ETS family.</text>
</comment>
<feature type="compositionally biased region" description="Low complexity" evidence="4">
    <location>
        <begin position="1"/>
        <end position="10"/>
    </location>
</feature>
<protein>
    <submittedName>
        <fullName evidence="7">Uncharacterized protein YMR317W</fullName>
    </submittedName>
</protein>
<dbReference type="PROSITE" id="PS50061">
    <property type="entry name" value="ETS_DOMAIN_3"/>
    <property type="match status" value="1"/>
</dbReference>
<evidence type="ECO:0000256" key="2">
    <source>
        <dbReference type="ARBA" id="ARBA00023125"/>
    </source>
</evidence>
<evidence type="ECO:0000256" key="4">
    <source>
        <dbReference type="SAM" id="MobiDB-lite"/>
    </source>
</evidence>
<dbReference type="PROSITE" id="PS00588">
    <property type="entry name" value="FLAGELLA_BB_ROD"/>
    <property type="match status" value="1"/>
</dbReference>
<feature type="region of interest" description="Disordered" evidence="4">
    <location>
        <begin position="204"/>
        <end position="237"/>
    </location>
</feature>
<dbReference type="PROSITE" id="PS00346">
    <property type="entry name" value="ETS_DOMAIN_2"/>
    <property type="match status" value="1"/>
</dbReference>
<feature type="compositionally biased region" description="Low complexity" evidence="4">
    <location>
        <begin position="24"/>
        <end position="45"/>
    </location>
</feature>
<feature type="compositionally biased region" description="Low complexity" evidence="4">
    <location>
        <begin position="955"/>
        <end position="968"/>
    </location>
</feature>
<feature type="region of interest" description="Disordered" evidence="4">
    <location>
        <begin position="955"/>
        <end position="1010"/>
    </location>
</feature>
<dbReference type="InterPro" id="IPR036390">
    <property type="entry name" value="WH_DNA-bd_sf"/>
</dbReference>
<dbReference type="GeneID" id="101853481"/>
<evidence type="ECO:0000313" key="6">
    <source>
        <dbReference type="Proteomes" id="UP000694888"/>
    </source>
</evidence>
<dbReference type="RefSeq" id="XP_005105487.2">
    <property type="nucleotide sequence ID" value="XM_005105430.3"/>
</dbReference>
<feature type="region of interest" description="Disordered" evidence="4">
    <location>
        <begin position="257"/>
        <end position="330"/>
    </location>
</feature>
<organism evidence="6 7">
    <name type="scientific">Aplysia californica</name>
    <name type="common">California sea hare</name>
    <dbReference type="NCBI Taxonomy" id="6500"/>
    <lineage>
        <taxon>Eukaryota</taxon>
        <taxon>Metazoa</taxon>
        <taxon>Spiralia</taxon>
        <taxon>Lophotrochozoa</taxon>
        <taxon>Mollusca</taxon>
        <taxon>Gastropoda</taxon>
        <taxon>Heterobranchia</taxon>
        <taxon>Euthyneura</taxon>
        <taxon>Tectipleura</taxon>
        <taxon>Aplysiida</taxon>
        <taxon>Aplysioidea</taxon>
        <taxon>Aplysiidae</taxon>
        <taxon>Aplysia</taxon>
    </lineage>
</organism>
<dbReference type="Gene3D" id="1.10.10.10">
    <property type="entry name" value="Winged helix-like DNA-binding domain superfamily/Winged helix DNA-binding domain"/>
    <property type="match status" value="1"/>
</dbReference>
<dbReference type="Proteomes" id="UP000694888">
    <property type="component" value="Unplaced"/>
</dbReference>
<feature type="compositionally biased region" description="Low complexity" evidence="4">
    <location>
        <begin position="836"/>
        <end position="857"/>
    </location>
</feature>
<dbReference type="SUPFAM" id="SSF46785">
    <property type="entry name" value="Winged helix' DNA-binding domain"/>
    <property type="match status" value="1"/>
</dbReference>
<dbReference type="InterPro" id="IPR036388">
    <property type="entry name" value="WH-like_DNA-bd_sf"/>
</dbReference>
<feature type="compositionally biased region" description="Polar residues" evidence="4">
    <location>
        <begin position="314"/>
        <end position="328"/>
    </location>
</feature>
<dbReference type="Pfam" id="PF00178">
    <property type="entry name" value="Ets"/>
    <property type="match status" value="1"/>
</dbReference>
<evidence type="ECO:0000313" key="7">
    <source>
        <dbReference type="RefSeq" id="XP_005105487.2"/>
    </source>
</evidence>
<comment type="subcellular location">
    <subcellularLocation>
        <location evidence="3">Nucleus</location>
    </subcellularLocation>
</comment>
<dbReference type="PANTHER" id="PTHR11849:SF191">
    <property type="entry name" value="ECDYSONE-INDUCED PROTEIN 74EF ISOFORM B"/>
    <property type="match status" value="1"/>
</dbReference>
<keyword evidence="3" id="KW-0539">Nucleus</keyword>
<dbReference type="InterPro" id="IPR000418">
    <property type="entry name" value="Ets_dom"/>
</dbReference>
<feature type="region of interest" description="Disordered" evidence="4">
    <location>
        <begin position="1"/>
        <end position="53"/>
    </location>
</feature>
<feature type="compositionally biased region" description="Low complexity" evidence="4">
    <location>
        <begin position="872"/>
        <end position="884"/>
    </location>
</feature>
<proteinExistence type="inferred from homology"/>
<name>A0ABM0JZY3_APLCA</name>
<keyword evidence="2 3" id="KW-0238">DNA-binding</keyword>
<dbReference type="SMART" id="SM00413">
    <property type="entry name" value="ETS"/>
    <property type="match status" value="1"/>
</dbReference>
<feature type="domain" description="ETS" evidence="5">
    <location>
        <begin position="1019"/>
        <end position="1101"/>
    </location>
</feature>
<keyword evidence="6" id="KW-1185">Reference proteome</keyword>
<feature type="compositionally biased region" description="Low complexity" evidence="4">
    <location>
        <begin position="380"/>
        <end position="398"/>
    </location>
</feature>
<feature type="region of interest" description="Disordered" evidence="4">
    <location>
        <begin position="834"/>
        <end position="919"/>
    </location>
</feature>
<evidence type="ECO:0000256" key="1">
    <source>
        <dbReference type="ARBA" id="ARBA00005562"/>
    </source>
</evidence>
<evidence type="ECO:0000259" key="5">
    <source>
        <dbReference type="PROSITE" id="PS50061"/>
    </source>
</evidence>
<dbReference type="PANTHER" id="PTHR11849">
    <property type="entry name" value="ETS"/>
    <property type="match status" value="1"/>
</dbReference>
<dbReference type="PRINTS" id="PR00454">
    <property type="entry name" value="ETSDOMAIN"/>
</dbReference>